<dbReference type="InterPro" id="IPR036188">
    <property type="entry name" value="FAD/NAD-bd_sf"/>
</dbReference>
<accession>A0A841B7A0</accession>
<comment type="caution">
    <text evidence="7">The sequence shown here is derived from an EMBL/GenBank/DDBJ whole genome shotgun (WGS) entry which is preliminary data.</text>
</comment>
<feature type="region of interest" description="Disordered" evidence="5">
    <location>
        <begin position="390"/>
        <end position="418"/>
    </location>
</feature>
<evidence type="ECO:0000259" key="6">
    <source>
        <dbReference type="Pfam" id="PF07992"/>
    </source>
</evidence>
<dbReference type="Gene3D" id="3.30.390.30">
    <property type="match status" value="1"/>
</dbReference>
<dbReference type="GO" id="GO:0005737">
    <property type="term" value="C:cytoplasm"/>
    <property type="evidence" value="ECO:0007669"/>
    <property type="project" value="TreeGrafter"/>
</dbReference>
<protein>
    <submittedName>
        <fullName evidence="7">NADPH-dependent 2,4-dienoyl-CoA reductase/sulfur reductase-like enzyme</fullName>
    </submittedName>
</protein>
<evidence type="ECO:0000256" key="2">
    <source>
        <dbReference type="ARBA" id="ARBA00022630"/>
    </source>
</evidence>
<dbReference type="SUPFAM" id="SSF55424">
    <property type="entry name" value="FAD/NAD-linked reductases, dimerisation (C-terminal) domain"/>
    <property type="match status" value="1"/>
</dbReference>
<evidence type="ECO:0000313" key="8">
    <source>
        <dbReference type="Proteomes" id="UP000580861"/>
    </source>
</evidence>
<dbReference type="AlphaFoldDB" id="A0A841B7A0"/>
<gene>
    <name evidence="7" type="ORF">HDA45_006916</name>
</gene>
<name>A0A841B7A0_9PSEU</name>
<dbReference type="SUPFAM" id="SSF51905">
    <property type="entry name" value="FAD/NAD(P)-binding domain"/>
    <property type="match status" value="2"/>
</dbReference>
<dbReference type="RefSeq" id="WP_184902534.1">
    <property type="nucleotide sequence ID" value="NZ_JACHMX010000001.1"/>
</dbReference>
<feature type="compositionally biased region" description="Low complexity" evidence="5">
    <location>
        <begin position="399"/>
        <end position="416"/>
    </location>
</feature>
<dbReference type="GO" id="GO:0016651">
    <property type="term" value="F:oxidoreductase activity, acting on NAD(P)H"/>
    <property type="evidence" value="ECO:0007669"/>
    <property type="project" value="TreeGrafter"/>
</dbReference>
<sequence length="452" mass="48977">MSDGDRIVIVGAGVAGLRSAERLRELGFDGEIVLVGDEPRKPYHRPMVSKELVTGGVKPVAASLEPYLDLDVHWRLGTRATWLDTKERTVHLPGGESLWYDGLIVATGVYPRHLPGSPRHDPRVRVLRTVEDSLAVRRALGNSNKSVVVIGSGLIGNEFAASMRYMGRDVTLIGHAKAPLHRFGERIASALTKEHQHHRAKLAMNTEVRNWISTKETVGLHLTNNQFLVASCVVLSIGSVPAVDWLRGSELTIDDGVLCESTLFAVGAEDVVVAGDVAKWPNLRIDETPRRVEHWMNGVESGRAAAESLMLGRGNARPYTPLPRAWSSLYDARLQTVGMPSLGKDTIELSDGVTGFVRDGRLIGAAGWDRPKAMIHWTAELDRRLPVPEPVFPTPAPAEPSFAASAASGASGEPAPIGEDILAPFERDFLSDTPTAAVPAQEEMPWARVPAG</sequence>
<feature type="domain" description="FAD/NAD(P)-binding" evidence="6">
    <location>
        <begin position="6"/>
        <end position="302"/>
    </location>
</feature>
<dbReference type="PANTHER" id="PTHR43557">
    <property type="entry name" value="APOPTOSIS-INDUCING FACTOR 1"/>
    <property type="match status" value="1"/>
</dbReference>
<comment type="cofactor">
    <cofactor evidence="1">
        <name>FAD</name>
        <dbReference type="ChEBI" id="CHEBI:57692"/>
    </cofactor>
</comment>
<dbReference type="EMBL" id="JACHMX010000001">
    <property type="protein sequence ID" value="MBB5856829.1"/>
    <property type="molecule type" value="Genomic_DNA"/>
</dbReference>
<evidence type="ECO:0000256" key="4">
    <source>
        <dbReference type="ARBA" id="ARBA00023002"/>
    </source>
</evidence>
<evidence type="ECO:0000256" key="5">
    <source>
        <dbReference type="SAM" id="MobiDB-lite"/>
    </source>
</evidence>
<keyword evidence="2" id="KW-0285">Flavoprotein</keyword>
<dbReference type="InterPro" id="IPR023753">
    <property type="entry name" value="FAD/NAD-binding_dom"/>
</dbReference>
<proteinExistence type="predicted"/>
<dbReference type="Pfam" id="PF07992">
    <property type="entry name" value="Pyr_redox_2"/>
    <property type="match status" value="1"/>
</dbReference>
<evidence type="ECO:0000256" key="3">
    <source>
        <dbReference type="ARBA" id="ARBA00022827"/>
    </source>
</evidence>
<dbReference type="Proteomes" id="UP000580861">
    <property type="component" value="Unassembled WGS sequence"/>
</dbReference>
<dbReference type="PRINTS" id="PR00368">
    <property type="entry name" value="FADPNR"/>
</dbReference>
<dbReference type="Gene3D" id="3.50.50.60">
    <property type="entry name" value="FAD/NAD(P)-binding domain"/>
    <property type="match status" value="2"/>
</dbReference>
<dbReference type="PANTHER" id="PTHR43557:SF2">
    <property type="entry name" value="RIESKE DOMAIN-CONTAINING PROTEIN-RELATED"/>
    <property type="match status" value="1"/>
</dbReference>
<dbReference type="InterPro" id="IPR016156">
    <property type="entry name" value="FAD/NAD-linked_Rdtase_dimer_sf"/>
</dbReference>
<reference evidence="7 8" key="1">
    <citation type="submission" date="2020-08" db="EMBL/GenBank/DDBJ databases">
        <title>Sequencing the genomes of 1000 actinobacteria strains.</title>
        <authorList>
            <person name="Klenk H.-P."/>
        </authorList>
    </citation>
    <scope>NUCLEOTIDE SEQUENCE [LARGE SCALE GENOMIC DNA]</scope>
    <source>
        <strain evidence="7 8">DSM 45272</strain>
    </source>
</reference>
<keyword evidence="8" id="KW-1185">Reference proteome</keyword>
<organism evidence="7 8">
    <name type="scientific">Amycolatopsis umgeniensis</name>
    <dbReference type="NCBI Taxonomy" id="336628"/>
    <lineage>
        <taxon>Bacteria</taxon>
        <taxon>Bacillati</taxon>
        <taxon>Actinomycetota</taxon>
        <taxon>Actinomycetes</taxon>
        <taxon>Pseudonocardiales</taxon>
        <taxon>Pseudonocardiaceae</taxon>
        <taxon>Amycolatopsis</taxon>
    </lineage>
</organism>
<dbReference type="InterPro" id="IPR050446">
    <property type="entry name" value="FAD-oxidoreductase/Apoptosis"/>
</dbReference>
<keyword evidence="3" id="KW-0274">FAD</keyword>
<evidence type="ECO:0000313" key="7">
    <source>
        <dbReference type="EMBL" id="MBB5856829.1"/>
    </source>
</evidence>
<evidence type="ECO:0000256" key="1">
    <source>
        <dbReference type="ARBA" id="ARBA00001974"/>
    </source>
</evidence>
<keyword evidence="4" id="KW-0560">Oxidoreductase</keyword>
<dbReference type="PRINTS" id="PR00411">
    <property type="entry name" value="PNDRDTASEI"/>
</dbReference>